<comment type="subcellular location">
    <subcellularLocation>
        <location evidence="1">Cell membrane</location>
        <topology evidence="1">Multi-pass membrane protein</topology>
    </subcellularLocation>
</comment>
<feature type="transmembrane region" description="Helical" evidence="6">
    <location>
        <begin position="102"/>
        <end position="127"/>
    </location>
</feature>
<dbReference type="RefSeq" id="WP_200131772.1">
    <property type="nucleotide sequence ID" value="NZ_JAEHOI010000005.1"/>
</dbReference>
<reference evidence="8" key="1">
    <citation type="submission" date="2020-12" db="EMBL/GenBank/DDBJ databases">
        <title>Leucobacter sp. CAS2, isolated from Chromium sludge.</title>
        <authorList>
            <person name="Xu Z."/>
        </authorList>
    </citation>
    <scope>NUCLEOTIDE SEQUENCE</scope>
    <source>
        <strain evidence="8">CSA2</strain>
    </source>
</reference>
<feature type="transmembrane region" description="Helical" evidence="6">
    <location>
        <begin position="53"/>
        <end position="81"/>
    </location>
</feature>
<evidence type="ECO:0000313" key="9">
    <source>
        <dbReference type="Proteomes" id="UP000618733"/>
    </source>
</evidence>
<feature type="transmembrane region" description="Helical" evidence="6">
    <location>
        <begin position="220"/>
        <end position="253"/>
    </location>
</feature>
<feature type="transmembrane region" description="Helical" evidence="6">
    <location>
        <begin position="379"/>
        <end position="404"/>
    </location>
</feature>
<keyword evidence="2" id="KW-1003">Cell membrane</keyword>
<keyword evidence="4 6" id="KW-1133">Transmembrane helix</keyword>
<accession>A0A934QD01</accession>
<feature type="transmembrane region" description="Helical" evidence="6">
    <location>
        <begin position="194"/>
        <end position="214"/>
    </location>
</feature>
<feature type="transmembrane region" description="Helical" evidence="6">
    <location>
        <begin position="410"/>
        <end position="429"/>
    </location>
</feature>
<keyword evidence="5 6" id="KW-0472">Membrane</keyword>
<keyword evidence="9" id="KW-1185">Reference proteome</keyword>
<protein>
    <submittedName>
        <fullName evidence="8">FtsX-like permease family protein</fullName>
    </submittedName>
</protein>
<comment type="caution">
    <text evidence="8">The sequence shown here is derived from an EMBL/GenBank/DDBJ whole genome shotgun (WGS) entry which is preliminary data.</text>
</comment>
<evidence type="ECO:0000256" key="1">
    <source>
        <dbReference type="ARBA" id="ARBA00004651"/>
    </source>
</evidence>
<evidence type="ECO:0000256" key="2">
    <source>
        <dbReference type="ARBA" id="ARBA00022475"/>
    </source>
</evidence>
<dbReference type="InterPro" id="IPR003838">
    <property type="entry name" value="ABC3_permease_C"/>
</dbReference>
<gene>
    <name evidence="8" type="ORF">JD292_05660</name>
</gene>
<keyword evidence="3 6" id="KW-0812">Transmembrane</keyword>
<evidence type="ECO:0000256" key="5">
    <source>
        <dbReference type="ARBA" id="ARBA00023136"/>
    </source>
</evidence>
<feature type="transmembrane region" description="Helical" evidence="6">
    <location>
        <begin position="147"/>
        <end position="173"/>
    </location>
</feature>
<proteinExistence type="predicted"/>
<evidence type="ECO:0000256" key="6">
    <source>
        <dbReference type="SAM" id="Phobius"/>
    </source>
</evidence>
<organism evidence="8 9">
    <name type="scientific">Leucobacter edaphi</name>
    <dbReference type="NCBI Taxonomy" id="2796472"/>
    <lineage>
        <taxon>Bacteria</taxon>
        <taxon>Bacillati</taxon>
        <taxon>Actinomycetota</taxon>
        <taxon>Actinomycetes</taxon>
        <taxon>Micrococcales</taxon>
        <taxon>Microbacteriaceae</taxon>
        <taxon>Leucobacter</taxon>
    </lineage>
</organism>
<dbReference type="Proteomes" id="UP000618733">
    <property type="component" value="Unassembled WGS sequence"/>
</dbReference>
<evidence type="ECO:0000256" key="3">
    <source>
        <dbReference type="ARBA" id="ARBA00022692"/>
    </source>
</evidence>
<feature type="transmembrane region" description="Helical" evidence="6">
    <location>
        <begin position="323"/>
        <end position="341"/>
    </location>
</feature>
<name>A0A934QD01_9MICO</name>
<dbReference type="GO" id="GO:0005886">
    <property type="term" value="C:plasma membrane"/>
    <property type="evidence" value="ECO:0007669"/>
    <property type="project" value="UniProtKB-SubCell"/>
</dbReference>
<evidence type="ECO:0000256" key="4">
    <source>
        <dbReference type="ARBA" id="ARBA00022989"/>
    </source>
</evidence>
<dbReference type="Pfam" id="PF02687">
    <property type="entry name" value="FtsX"/>
    <property type="match status" value="1"/>
</dbReference>
<sequence length="441" mass="45486">MILRLLPLLTRPSRQGIGMILLPGVAFATVTALLGIVIGGARPLLTYQDEMAGTYMALTVIALALLAMPLLTLGHAAARLATRRRDDRLAVLRLLGVTGRDTALLAVIESGAIALIGAVIGVGISYLCSPLIGLIHFRGEAIGAEGAALPPLTAVILVLSITLIAIVSAALSLRTVVVSPLGVAKRENPPKQGWIAAIAAVLLIVIVALILGQLGSLAEMLGATALILILGGGFALTLLAIDLIGGALLGVIARGRLKRAETPDKLIAARLVLENPKSAWRQVSGVAMASFMAVFAGSGIALLGMVGDEDAAAMELFTDMRTGIIITVIGSFIMVACSVGVNQASQILDRRDVERSLDIMGTPFAVQDRARYRATMMPLLLAALGSAAIAGVLLFPLVGATILIAPLSLLTILSTIIVGCAVVIASLLATKPLLRTTTQNG</sequence>
<dbReference type="EMBL" id="JAEHOI010000005">
    <property type="protein sequence ID" value="MBK0421555.1"/>
    <property type="molecule type" value="Genomic_DNA"/>
</dbReference>
<evidence type="ECO:0000259" key="7">
    <source>
        <dbReference type="Pfam" id="PF02687"/>
    </source>
</evidence>
<feature type="transmembrane region" description="Helical" evidence="6">
    <location>
        <begin position="283"/>
        <end position="303"/>
    </location>
</feature>
<feature type="transmembrane region" description="Helical" evidence="6">
    <location>
        <begin position="20"/>
        <end position="41"/>
    </location>
</feature>
<dbReference type="AlphaFoldDB" id="A0A934QD01"/>
<feature type="domain" description="ABC3 transporter permease C-terminal" evidence="7">
    <location>
        <begin position="80"/>
        <end position="174"/>
    </location>
</feature>
<evidence type="ECO:0000313" key="8">
    <source>
        <dbReference type="EMBL" id="MBK0421555.1"/>
    </source>
</evidence>